<dbReference type="EMBL" id="CAAGRJ010003675">
    <property type="protein sequence ID" value="VFV21593.1"/>
    <property type="molecule type" value="Genomic_DNA"/>
</dbReference>
<reference evidence="1 2" key="1">
    <citation type="submission" date="2019-01" db="EMBL/GenBank/DDBJ databases">
        <authorList>
            <person name="Alioto T."/>
            <person name="Alioto T."/>
        </authorList>
    </citation>
    <scope>NUCLEOTIDE SEQUENCE [LARGE SCALE GENOMIC DNA]</scope>
</reference>
<evidence type="ECO:0000313" key="1">
    <source>
        <dbReference type="EMBL" id="VFV21593.1"/>
    </source>
</evidence>
<dbReference type="AlphaFoldDB" id="A0A485MP75"/>
<keyword evidence="2" id="KW-1185">Reference proteome</keyword>
<sequence length="101" mass="11292">MYGASSPGPTRRFLPVLGPYKALPSRRVWQTARGRLWAGASGQGIRCQGGGGWRRWERAAWPLRGRAWLRNQQVLTGPSNSTSRDLNVVQSHGYSDLSAWR</sequence>
<gene>
    <name evidence="1" type="ORF">LYPA_23C002075</name>
</gene>
<organism evidence="1 2">
    <name type="scientific">Lynx pardinus</name>
    <name type="common">Iberian lynx</name>
    <name type="synonym">Felis pardina</name>
    <dbReference type="NCBI Taxonomy" id="191816"/>
    <lineage>
        <taxon>Eukaryota</taxon>
        <taxon>Metazoa</taxon>
        <taxon>Chordata</taxon>
        <taxon>Craniata</taxon>
        <taxon>Vertebrata</taxon>
        <taxon>Euteleostomi</taxon>
        <taxon>Mammalia</taxon>
        <taxon>Eutheria</taxon>
        <taxon>Laurasiatheria</taxon>
        <taxon>Carnivora</taxon>
        <taxon>Feliformia</taxon>
        <taxon>Felidae</taxon>
        <taxon>Felinae</taxon>
        <taxon>Lynx</taxon>
    </lineage>
</organism>
<protein>
    <submittedName>
        <fullName evidence="1">Uncharacterized protein</fullName>
    </submittedName>
</protein>
<name>A0A485MP75_LYNPA</name>
<proteinExistence type="predicted"/>
<accession>A0A485MP75</accession>
<dbReference type="Proteomes" id="UP000386466">
    <property type="component" value="Unassembled WGS sequence"/>
</dbReference>
<evidence type="ECO:0000313" key="2">
    <source>
        <dbReference type="Proteomes" id="UP000386466"/>
    </source>
</evidence>